<protein>
    <submittedName>
        <fullName evidence="2">Uncharacterized protein</fullName>
    </submittedName>
</protein>
<dbReference type="AlphaFoldDB" id="A0A5M3PZQ9"/>
<dbReference type="Proteomes" id="UP000387223">
    <property type="component" value="Unassembled WGS sequence"/>
</dbReference>
<name>A0A5M3PZQ9_9GAMM</name>
<comment type="caution">
    <text evidence="2">The sequence shown here is derived from an EMBL/GenBank/DDBJ whole genome shotgun (WGS) entry which is preliminary data.</text>
</comment>
<accession>A0A5M3PZQ9</accession>
<gene>
    <name evidence="1" type="ORF">MS5N3_09710</name>
    <name evidence="2" type="ORF">MSSD14B_20180</name>
</gene>
<dbReference type="Proteomes" id="UP000340077">
    <property type="component" value="Unassembled WGS sequence"/>
</dbReference>
<evidence type="ECO:0000313" key="3">
    <source>
        <dbReference type="Proteomes" id="UP000340077"/>
    </source>
</evidence>
<dbReference type="EMBL" id="BGZH01000001">
    <property type="protein sequence ID" value="GBO83520.1"/>
    <property type="molecule type" value="Genomic_DNA"/>
</dbReference>
<proteinExistence type="predicted"/>
<reference evidence="3 4" key="1">
    <citation type="journal article" date="2019" name="J. Gen. Appl. Microbiol.">
        <title>Aerobic degradation of cis-dichloroethene by the marine bacterium Marinobacter salsuginis strain 5N-3.</title>
        <authorList>
            <person name="Inoue Y."/>
            <person name="Fukunaga Y."/>
            <person name="Katsumata H."/>
            <person name="Ohji S."/>
            <person name="Hosoyama A."/>
            <person name="Mori K."/>
            <person name="Ando K."/>
        </authorList>
    </citation>
    <scope>NUCLEOTIDE SEQUENCE [LARGE SCALE GENOMIC DNA]</scope>
    <source>
        <strain evidence="1 3">5N-3</strain>
        <strain evidence="2 4">NBRC 109114</strain>
    </source>
</reference>
<evidence type="ECO:0000313" key="2">
    <source>
        <dbReference type="EMBL" id="GBO88350.1"/>
    </source>
</evidence>
<keyword evidence="3" id="KW-1185">Reference proteome</keyword>
<evidence type="ECO:0000313" key="4">
    <source>
        <dbReference type="Proteomes" id="UP000387223"/>
    </source>
</evidence>
<sequence length="74" mass="8873">MTFEHIVQINDLTKPELPVLTRCPVISIFMKRMWPQTRKPFRSYGNWRRRVFSSPVPLYQTRVTAPMFPDSYRG</sequence>
<dbReference type="EMBL" id="BGZI01000011">
    <property type="protein sequence ID" value="GBO88350.1"/>
    <property type="molecule type" value="Genomic_DNA"/>
</dbReference>
<organism evidence="2 4">
    <name type="scientific">Marinobacter salsuginis</name>
    <dbReference type="NCBI Taxonomy" id="418719"/>
    <lineage>
        <taxon>Bacteria</taxon>
        <taxon>Pseudomonadati</taxon>
        <taxon>Pseudomonadota</taxon>
        <taxon>Gammaproteobacteria</taxon>
        <taxon>Pseudomonadales</taxon>
        <taxon>Marinobacteraceae</taxon>
        <taxon>Marinobacter</taxon>
    </lineage>
</organism>
<evidence type="ECO:0000313" key="1">
    <source>
        <dbReference type="EMBL" id="GBO83520.1"/>
    </source>
</evidence>